<accession>B4FM11</accession>
<dbReference type="AlphaFoldDB" id="B4FM11"/>
<name>B4FM11_MAIZE</name>
<dbReference type="HOGENOM" id="CLU_2486682_0_0_1"/>
<sequence>MELYCVRFFCLVEAAIKQPLMVMVSACASSPTGYLSYSSTYGHDRYWIRHSLLSSAPLSIPIKSAFIPCHCRTPLMLACSASLSTAI</sequence>
<evidence type="ECO:0000313" key="1">
    <source>
        <dbReference type="EMBL" id="ACF83154.1"/>
    </source>
</evidence>
<dbReference type="EMBL" id="BT038149">
    <property type="protein sequence ID" value="ACF83154.1"/>
    <property type="molecule type" value="mRNA"/>
</dbReference>
<proteinExistence type="evidence at transcript level"/>
<protein>
    <submittedName>
        <fullName evidence="1">Uncharacterized protein</fullName>
    </submittedName>
</protein>
<organism evidence="1">
    <name type="scientific">Zea mays</name>
    <name type="common">Maize</name>
    <dbReference type="NCBI Taxonomy" id="4577"/>
    <lineage>
        <taxon>Eukaryota</taxon>
        <taxon>Viridiplantae</taxon>
        <taxon>Streptophyta</taxon>
        <taxon>Embryophyta</taxon>
        <taxon>Tracheophyta</taxon>
        <taxon>Spermatophyta</taxon>
        <taxon>Magnoliopsida</taxon>
        <taxon>Liliopsida</taxon>
        <taxon>Poales</taxon>
        <taxon>Poaceae</taxon>
        <taxon>PACMAD clade</taxon>
        <taxon>Panicoideae</taxon>
        <taxon>Andropogonodae</taxon>
        <taxon>Andropogoneae</taxon>
        <taxon>Tripsacinae</taxon>
        <taxon>Zea</taxon>
    </lineage>
</organism>
<reference evidence="1" key="1">
    <citation type="journal article" date="2009" name="PLoS Genet.">
        <title>Sequencing, mapping, and analysis of 27,455 maize full-length cDNAs.</title>
        <authorList>
            <person name="Soderlund C."/>
            <person name="Descour A."/>
            <person name="Kudrna D."/>
            <person name="Bomhoff M."/>
            <person name="Boyd L."/>
            <person name="Currie J."/>
            <person name="Angelova A."/>
            <person name="Collura K."/>
            <person name="Wissotski M."/>
            <person name="Ashley E."/>
            <person name="Morrow D."/>
            <person name="Fernandes J."/>
            <person name="Walbot V."/>
            <person name="Yu Y."/>
        </authorList>
    </citation>
    <scope>NUCLEOTIDE SEQUENCE</scope>
    <source>
        <strain evidence="1">B73</strain>
    </source>
</reference>